<dbReference type="Proteomes" id="UP000243002">
    <property type="component" value="Unassembled WGS sequence"/>
</dbReference>
<evidence type="ECO:0000313" key="3">
    <source>
        <dbReference type="Proteomes" id="UP000243002"/>
    </source>
</evidence>
<accession>A0A2P7MUW6</accession>
<gene>
    <name evidence="2" type="ORF">C7K55_08245</name>
</gene>
<evidence type="ECO:0000256" key="1">
    <source>
        <dbReference type="SAM" id="MobiDB-lite"/>
    </source>
</evidence>
<dbReference type="AlphaFoldDB" id="A0A2P7MUW6"/>
<proteinExistence type="predicted"/>
<feature type="compositionally biased region" description="Polar residues" evidence="1">
    <location>
        <begin position="131"/>
        <end position="145"/>
    </location>
</feature>
<name>A0A2P7MUW6_9CYAN</name>
<feature type="region of interest" description="Disordered" evidence="1">
    <location>
        <begin position="122"/>
        <end position="167"/>
    </location>
</feature>
<dbReference type="RefSeq" id="WP_106632260.1">
    <property type="nucleotide sequence ID" value="NZ_PXXO01000008.1"/>
</dbReference>
<organism evidence="2 3">
    <name type="scientific">Cyanobium usitatum str. Tous</name>
    <dbReference type="NCBI Taxonomy" id="2116684"/>
    <lineage>
        <taxon>Bacteria</taxon>
        <taxon>Bacillati</taxon>
        <taxon>Cyanobacteriota</taxon>
        <taxon>Cyanophyceae</taxon>
        <taxon>Synechococcales</taxon>
        <taxon>Prochlorococcaceae</taxon>
        <taxon>Cyanobium</taxon>
    </lineage>
</organism>
<keyword evidence="3" id="KW-1185">Reference proteome</keyword>
<comment type="caution">
    <text evidence="2">The sequence shown here is derived from an EMBL/GenBank/DDBJ whole genome shotgun (WGS) entry which is preliminary data.</text>
</comment>
<sequence>MSLVGALVSSPAAAGPVVCTTTLEAPNSSGQALNGGAAGPVEVTRCGVVQTTPQLMEQRFFSYTAPFARGVSLTNQITDLFGIAMGGGDGTRVMGFGFPDQTIIWDGTAVENTYQVLLQQQSDPMPWRTGDVSNGYSGSLGSAGSQPDGPGWQDGGASYSAPVRGLW</sequence>
<reference evidence="2 3" key="1">
    <citation type="journal article" date="2018" name="Environ. Microbiol.">
        <title>Ecological and genomic features of two widespread freshwater picocyanobacteria.</title>
        <authorList>
            <person name="Cabello-Yeves P.J."/>
            <person name="Picazo A."/>
            <person name="Camacho A."/>
            <person name="Callieri C."/>
            <person name="Rosselli R."/>
            <person name="Roda-Garcia J.J."/>
            <person name="Coutinho F.H."/>
            <person name="Rodriguez-Valera F."/>
        </authorList>
    </citation>
    <scope>NUCLEOTIDE SEQUENCE [LARGE SCALE GENOMIC DNA]</scope>
    <source>
        <strain evidence="2 3">Tous</strain>
    </source>
</reference>
<protein>
    <submittedName>
        <fullName evidence="2">Occludin/ELL family protein</fullName>
    </submittedName>
</protein>
<dbReference type="OrthoDB" id="553939at2"/>
<dbReference type="EMBL" id="PXXO01000008">
    <property type="protein sequence ID" value="PSJ04996.1"/>
    <property type="molecule type" value="Genomic_DNA"/>
</dbReference>
<evidence type="ECO:0000313" key="2">
    <source>
        <dbReference type="EMBL" id="PSJ04996.1"/>
    </source>
</evidence>